<sequence length="143" mass="15454">MLSITCKAAIKSVLYLASHVAGTQRFGMVEVAAAIDENEHTVGKLLQKLVKANIIHSAKGPNGGFYITDVQLAQPIIRIVHAIDGEELFTACGLGLSQCSHLHPCPIHNDYKKVRDGFEQLCRQKTIADLCKPVTDGAAFLVS</sequence>
<dbReference type="PANTHER" id="PTHR33221:SF13">
    <property type="entry name" value="TRANSCRIPTIONAL REGULATOR-RELATED"/>
    <property type="match status" value="1"/>
</dbReference>
<dbReference type="Gene3D" id="1.10.10.10">
    <property type="entry name" value="Winged helix-like DNA-binding domain superfamily/Winged helix DNA-binding domain"/>
    <property type="match status" value="1"/>
</dbReference>
<dbReference type="GO" id="GO:0003700">
    <property type="term" value="F:DNA-binding transcription factor activity"/>
    <property type="evidence" value="ECO:0007669"/>
    <property type="project" value="TreeGrafter"/>
</dbReference>
<dbReference type="PROSITE" id="PS51197">
    <property type="entry name" value="HTH_RRF2_2"/>
    <property type="match status" value="1"/>
</dbReference>
<proteinExistence type="predicted"/>
<name>A0A6I6G4V5_9BACT</name>
<dbReference type="RefSeq" id="WP_157476573.1">
    <property type="nucleotide sequence ID" value="NZ_CP046566.1"/>
</dbReference>
<dbReference type="PANTHER" id="PTHR33221">
    <property type="entry name" value="WINGED HELIX-TURN-HELIX TRANSCRIPTIONAL REGULATOR, RRF2 FAMILY"/>
    <property type="match status" value="1"/>
</dbReference>
<protein>
    <submittedName>
        <fullName evidence="1">Transcriptional regulator</fullName>
    </submittedName>
</protein>
<dbReference type="GO" id="GO:0005829">
    <property type="term" value="C:cytosol"/>
    <property type="evidence" value="ECO:0007669"/>
    <property type="project" value="TreeGrafter"/>
</dbReference>
<reference evidence="1 2" key="1">
    <citation type="submission" date="2019-11" db="EMBL/GenBank/DDBJ databases">
        <authorList>
            <person name="Im W.T."/>
        </authorList>
    </citation>
    <scope>NUCLEOTIDE SEQUENCE [LARGE SCALE GENOMIC DNA]</scope>
    <source>
        <strain evidence="1 2">SB-02</strain>
    </source>
</reference>
<dbReference type="InterPro" id="IPR036388">
    <property type="entry name" value="WH-like_DNA-bd_sf"/>
</dbReference>
<dbReference type="Proteomes" id="UP000426027">
    <property type="component" value="Chromosome"/>
</dbReference>
<organism evidence="1 2">
    <name type="scientific">Phnomibacter ginsenosidimutans</name>
    <dbReference type="NCBI Taxonomy" id="2676868"/>
    <lineage>
        <taxon>Bacteria</taxon>
        <taxon>Pseudomonadati</taxon>
        <taxon>Bacteroidota</taxon>
        <taxon>Chitinophagia</taxon>
        <taxon>Chitinophagales</taxon>
        <taxon>Chitinophagaceae</taxon>
        <taxon>Phnomibacter</taxon>
    </lineage>
</organism>
<evidence type="ECO:0000313" key="1">
    <source>
        <dbReference type="EMBL" id="QGW27127.1"/>
    </source>
</evidence>
<dbReference type="SUPFAM" id="SSF46785">
    <property type="entry name" value="Winged helix' DNA-binding domain"/>
    <property type="match status" value="1"/>
</dbReference>
<dbReference type="InterPro" id="IPR000944">
    <property type="entry name" value="Tscrpt_reg_Rrf2"/>
</dbReference>
<gene>
    <name evidence="1" type="ORF">GLV81_02535</name>
</gene>
<dbReference type="AlphaFoldDB" id="A0A6I6G4V5"/>
<dbReference type="Pfam" id="PF02082">
    <property type="entry name" value="Rrf2"/>
    <property type="match status" value="1"/>
</dbReference>
<dbReference type="EMBL" id="CP046566">
    <property type="protein sequence ID" value="QGW27127.1"/>
    <property type="molecule type" value="Genomic_DNA"/>
</dbReference>
<evidence type="ECO:0000313" key="2">
    <source>
        <dbReference type="Proteomes" id="UP000426027"/>
    </source>
</evidence>
<dbReference type="KEGG" id="fls:GLV81_02535"/>
<accession>A0A6I6G4V5</accession>
<keyword evidence="2" id="KW-1185">Reference proteome</keyword>
<dbReference type="InterPro" id="IPR036390">
    <property type="entry name" value="WH_DNA-bd_sf"/>
</dbReference>